<evidence type="ECO:0000256" key="5">
    <source>
        <dbReference type="ARBA" id="ARBA00023145"/>
    </source>
</evidence>
<dbReference type="InterPro" id="IPR000668">
    <property type="entry name" value="Peptidase_C1A_C"/>
</dbReference>
<dbReference type="Pfam" id="PF00112">
    <property type="entry name" value="Peptidase_C1"/>
    <property type="match status" value="1"/>
</dbReference>
<feature type="domain" description="Peptidase C1A papain C-terminal" evidence="7">
    <location>
        <begin position="218"/>
        <end position="426"/>
    </location>
</feature>
<dbReference type="CDD" id="cd02248">
    <property type="entry name" value="Peptidase_C1A"/>
    <property type="match status" value="1"/>
</dbReference>
<dbReference type="InterPro" id="IPR038765">
    <property type="entry name" value="Papain-like_cys_pep_sf"/>
</dbReference>
<dbReference type="GO" id="GO:0008234">
    <property type="term" value="F:cysteine-type peptidase activity"/>
    <property type="evidence" value="ECO:0007669"/>
    <property type="project" value="UniProtKB-KW"/>
</dbReference>
<dbReference type="InterPro" id="IPR039417">
    <property type="entry name" value="Peptidase_C1A_papain-like"/>
</dbReference>
<accession>A0A9P0F4Q6</accession>
<keyword evidence="3" id="KW-0378">Hydrolase</keyword>
<dbReference type="InterPro" id="IPR000169">
    <property type="entry name" value="Pept_cys_AS"/>
</dbReference>
<proteinExistence type="inferred from homology"/>
<evidence type="ECO:0000259" key="7">
    <source>
        <dbReference type="SMART" id="SM00645"/>
    </source>
</evidence>
<dbReference type="Pfam" id="PF08246">
    <property type="entry name" value="Inhibitor_I29"/>
    <property type="match status" value="1"/>
</dbReference>
<dbReference type="SUPFAM" id="SSF54001">
    <property type="entry name" value="Cysteine proteinases"/>
    <property type="match status" value="1"/>
</dbReference>
<evidence type="ECO:0000259" key="8">
    <source>
        <dbReference type="SMART" id="SM00848"/>
    </source>
</evidence>
<name>A0A9P0F4Q6_BEMTA</name>
<dbReference type="Gene3D" id="3.90.70.10">
    <property type="entry name" value="Cysteine proteinases"/>
    <property type="match status" value="1"/>
</dbReference>
<keyword evidence="6" id="KW-1015">Disulfide bond</keyword>
<gene>
    <name evidence="9" type="ORF">BEMITA_LOCUS6955</name>
</gene>
<dbReference type="InterPro" id="IPR013201">
    <property type="entry name" value="Prot_inhib_I29"/>
</dbReference>
<keyword evidence="10" id="KW-1185">Reference proteome</keyword>
<evidence type="ECO:0000256" key="2">
    <source>
        <dbReference type="ARBA" id="ARBA00022670"/>
    </source>
</evidence>
<organism evidence="9 10">
    <name type="scientific">Bemisia tabaci</name>
    <name type="common">Sweetpotato whitefly</name>
    <name type="synonym">Aleurodes tabaci</name>
    <dbReference type="NCBI Taxonomy" id="7038"/>
    <lineage>
        <taxon>Eukaryota</taxon>
        <taxon>Metazoa</taxon>
        <taxon>Ecdysozoa</taxon>
        <taxon>Arthropoda</taxon>
        <taxon>Hexapoda</taxon>
        <taxon>Insecta</taxon>
        <taxon>Pterygota</taxon>
        <taxon>Neoptera</taxon>
        <taxon>Paraneoptera</taxon>
        <taxon>Hemiptera</taxon>
        <taxon>Sternorrhyncha</taxon>
        <taxon>Aleyrodoidea</taxon>
        <taxon>Aleyrodidae</taxon>
        <taxon>Aleyrodinae</taxon>
        <taxon>Bemisia</taxon>
    </lineage>
</organism>
<evidence type="ECO:0000256" key="1">
    <source>
        <dbReference type="ARBA" id="ARBA00008455"/>
    </source>
</evidence>
<feature type="domain" description="Cathepsin propeptide inhibitor" evidence="8">
    <location>
        <begin position="89"/>
        <end position="146"/>
    </location>
</feature>
<keyword evidence="4" id="KW-0788">Thiol protease</keyword>
<dbReference type="SMART" id="SM00645">
    <property type="entry name" value="Pept_C1"/>
    <property type="match status" value="1"/>
</dbReference>
<comment type="similarity">
    <text evidence="1">Belongs to the peptidase C1 family.</text>
</comment>
<evidence type="ECO:0000256" key="3">
    <source>
        <dbReference type="ARBA" id="ARBA00022801"/>
    </source>
</evidence>
<keyword evidence="5" id="KW-0865">Zymogen</keyword>
<evidence type="ECO:0000313" key="9">
    <source>
        <dbReference type="EMBL" id="CAH0388003.1"/>
    </source>
</evidence>
<dbReference type="SMART" id="SM00848">
    <property type="entry name" value="Inhibitor_I29"/>
    <property type="match status" value="1"/>
</dbReference>
<evidence type="ECO:0000256" key="6">
    <source>
        <dbReference type="ARBA" id="ARBA00023157"/>
    </source>
</evidence>
<dbReference type="InterPro" id="IPR013128">
    <property type="entry name" value="Peptidase_C1A"/>
</dbReference>
<dbReference type="PROSITE" id="PS00139">
    <property type="entry name" value="THIOL_PROTEASE_CYS"/>
    <property type="match status" value="1"/>
</dbReference>
<evidence type="ECO:0000313" key="10">
    <source>
        <dbReference type="Proteomes" id="UP001152759"/>
    </source>
</evidence>
<dbReference type="GO" id="GO:0006508">
    <property type="term" value="P:proteolysis"/>
    <property type="evidence" value="ECO:0007669"/>
    <property type="project" value="UniProtKB-KW"/>
</dbReference>
<protein>
    <submittedName>
        <fullName evidence="9">Uncharacterized protein</fullName>
    </submittedName>
</protein>
<dbReference type="EMBL" id="OU963865">
    <property type="protein sequence ID" value="CAH0388003.1"/>
    <property type="molecule type" value="Genomic_DNA"/>
</dbReference>
<sequence>MVVPKVISPLVEMSGTRGTLLVLFSALYASAVILGTVNAAPQEIPGFGFARAFGNRIREQIPTGFSIARTFGDTIKDQIDMATRLLEQFEAFIFKYGKSYASTAEKLMRFEIFKDNLKFIDLMNARSDGSVTYGVNSLADMSYEEFKARNRYRGGNRTTDGAERVRRDAPKRWFTGQRTYFDDESGGRLAGNKRSREDFESGGNSSMYAGSFDRGKIGKGGFDLTSPLYPECKDQKTCGSCYAFAVVGAIEILYAKQRRKILDLSEQEIVDCSQPFGNDGCDGGLFNHTLNFIQNRSLTSESQSPYVAKETKKCKRFKGVVSIKNWSSVKGRANMVAALRKGKALLAAVNAGSRAFQVYKKGVMKVPDCDPNGLNHAVVIVGFRLEKGKTIYDVRNSWGTKWGERNGHFQIANNDCGIEMDVVEFDLA</sequence>
<keyword evidence="2" id="KW-0645">Protease</keyword>
<evidence type="ECO:0000256" key="4">
    <source>
        <dbReference type="ARBA" id="ARBA00022807"/>
    </source>
</evidence>
<reference evidence="9" key="1">
    <citation type="submission" date="2021-12" db="EMBL/GenBank/DDBJ databases">
        <authorList>
            <person name="King R."/>
        </authorList>
    </citation>
    <scope>NUCLEOTIDE SEQUENCE</scope>
</reference>
<dbReference type="Proteomes" id="UP001152759">
    <property type="component" value="Chromosome 4"/>
</dbReference>
<dbReference type="AlphaFoldDB" id="A0A9P0F4Q6"/>
<dbReference type="PANTHER" id="PTHR12411">
    <property type="entry name" value="CYSTEINE PROTEASE FAMILY C1-RELATED"/>
    <property type="match status" value="1"/>
</dbReference>